<feature type="region of interest" description="Disordered" evidence="7">
    <location>
        <begin position="667"/>
        <end position="690"/>
    </location>
</feature>
<dbReference type="InterPro" id="IPR051643">
    <property type="entry name" value="Transcr_Reg_ZincFinger"/>
</dbReference>
<reference evidence="9" key="2">
    <citation type="submission" date="2025-08" db="UniProtKB">
        <authorList>
            <consortium name="Ensembl"/>
        </authorList>
    </citation>
    <scope>IDENTIFICATION</scope>
</reference>
<dbReference type="STRING" id="42514.ENSPNAP00000026038"/>
<feature type="region of interest" description="Disordered" evidence="7">
    <location>
        <begin position="316"/>
        <end position="406"/>
    </location>
</feature>
<dbReference type="GO" id="GO:0008270">
    <property type="term" value="F:zinc ion binding"/>
    <property type="evidence" value="ECO:0007669"/>
    <property type="project" value="UniProtKB-KW"/>
</dbReference>
<evidence type="ECO:0000256" key="5">
    <source>
        <dbReference type="ARBA" id="ARBA00023242"/>
    </source>
</evidence>
<accession>A0A3B4DRE0</accession>
<dbReference type="PANTHER" id="PTHR24396:SF25">
    <property type="entry name" value="ZINC FINGER PROTEIN 644"/>
    <property type="match status" value="1"/>
</dbReference>
<evidence type="ECO:0000313" key="10">
    <source>
        <dbReference type="Proteomes" id="UP001501920"/>
    </source>
</evidence>
<dbReference type="GO" id="GO:0000978">
    <property type="term" value="F:RNA polymerase II cis-regulatory region sequence-specific DNA binding"/>
    <property type="evidence" value="ECO:0007669"/>
    <property type="project" value="TreeGrafter"/>
</dbReference>
<feature type="region of interest" description="Disordered" evidence="7">
    <location>
        <begin position="178"/>
        <end position="213"/>
    </location>
</feature>
<dbReference type="GO" id="GO:0005634">
    <property type="term" value="C:nucleus"/>
    <property type="evidence" value="ECO:0007669"/>
    <property type="project" value="UniProtKB-SubCell"/>
</dbReference>
<dbReference type="Proteomes" id="UP001501920">
    <property type="component" value="Chromosome 26"/>
</dbReference>
<dbReference type="GO" id="GO:0000981">
    <property type="term" value="F:DNA-binding transcription factor activity, RNA polymerase II-specific"/>
    <property type="evidence" value="ECO:0007669"/>
    <property type="project" value="TreeGrafter"/>
</dbReference>
<name>A0A3B4DRE0_PYGNA</name>
<feature type="region of interest" description="Disordered" evidence="7">
    <location>
        <begin position="712"/>
        <end position="747"/>
    </location>
</feature>
<feature type="compositionally biased region" description="Polar residues" evidence="7">
    <location>
        <begin position="316"/>
        <end position="331"/>
    </location>
</feature>
<dbReference type="PROSITE" id="PS00028">
    <property type="entry name" value="ZINC_FINGER_C2H2_1"/>
    <property type="match status" value="3"/>
</dbReference>
<feature type="compositionally biased region" description="Acidic residues" evidence="7">
    <location>
        <begin position="379"/>
        <end position="394"/>
    </location>
</feature>
<dbReference type="InterPro" id="IPR036236">
    <property type="entry name" value="Znf_C2H2_sf"/>
</dbReference>
<dbReference type="GO" id="GO:0040029">
    <property type="term" value="P:epigenetic regulation of gene expression"/>
    <property type="evidence" value="ECO:0007669"/>
    <property type="project" value="Ensembl"/>
</dbReference>
<dbReference type="Ensembl" id="ENSPNAT00000006086.2">
    <property type="protein sequence ID" value="ENSPNAP00000026038.2"/>
    <property type="gene ID" value="ENSPNAG00000011330.2"/>
</dbReference>
<evidence type="ECO:0000256" key="3">
    <source>
        <dbReference type="ARBA" id="ARBA00022771"/>
    </source>
</evidence>
<evidence type="ECO:0000256" key="2">
    <source>
        <dbReference type="ARBA" id="ARBA00022723"/>
    </source>
</evidence>
<dbReference type="InterPro" id="IPR013087">
    <property type="entry name" value="Znf_C2H2_type"/>
</dbReference>
<organism evidence="9 10">
    <name type="scientific">Pygocentrus nattereri</name>
    <name type="common">Red-bellied piranha</name>
    <dbReference type="NCBI Taxonomy" id="42514"/>
    <lineage>
        <taxon>Eukaryota</taxon>
        <taxon>Metazoa</taxon>
        <taxon>Chordata</taxon>
        <taxon>Craniata</taxon>
        <taxon>Vertebrata</taxon>
        <taxon>Euteleostomi</taxon>
        <taxon>Actinopterygii</taxon>
        <taxon>Neopterygii</taxon>
        <taxon>Teleostei</taxon>
        <taxon>Ostariophysi</taxon>
        <taxon>Characiformes</taxon>
        <taxon>Characoidei</taxon>
        <taxon>Pygocentrus</taxon>
    </lineage>
</organism>
<dbReference type="GeneTree" id="ENSGT00940000158258"/>
<keyword evidence="4" id="KW-0862">Zinc</keyword>
<proteinExistence type="predicted"/>
<keyword evidence="3 6" id="KW-0863">Zinc-finger</keyword>
<dbReference type="SMART" id="SM00355">
    <property type="entry name" value="ZnF_C2H2"/>
    <property type="match status" value="6"/>
</dbReference>
<evidence type="ECO:0000256" key="6">
    <source>
        <dbReference type="PROSITE-ProRule" id="PRU00042"/>
    </source>
</evidence>
<feature type="region of interest" description="Disordered" evidence="7">
    <location>
        <begin position="539"/>
        <end position="573"/>
    </location>
</feature>
<keyword evidence="2" id="KW-0479">Metal-binding</keyword>
<keyword evidence="5" id="KW-0539">Nucleus</keyword>
<evidence type="ECO:0000256" key="7">
    <source>
        <dbReference type="SAM" id="MobiDB-lite"/>
    </source>
</evidence>
<dbReference type="GO" id="GO:0060219">
    <property type="term" value="P:camera-type eye photoreceptor cell differentiation"/>
    <property type="evidence" value="ECO:0007669"/>
    <property type="project" value="Ensembl"/>
</dbReference>
<dbReference type="Gene3D" id="3.30.160.60">
    <property type="entry name" value="Classic Zinc Finger"/>
    <property type="match status" value="1"/>
</dbReference>
<dbReference type="FunFam" id="3.30.160.60:FF:000409">
    <property type="entry name" value="zinc finger protein 644 isoform X1"/>
    <property type="match status" value="1"/>
</dbReference>
<dbReference type="PANTHER" id="PTHR24396">
    <property type="entry name" value="ZINC FINGER PROTEIN"/>
    <property type="match status" value="1"/>
</dbReference>
<dbReference type="OMA" id="SSKQANC"/>
<dbReference type="GO" id="GO:0070050">
    <property type="term" value="P:neuron cellular homeostasis"/>
    <property type="evidence" value="ECO:0007669"/>
    <property type="project" value="Ensembl"/>
</dbReference>
<evidence type="ECO:0000256" key="4">
    <source>
        <dbReference type="ARBA" id="ARBA00022833"/>
    </source>
</evidence>
<dbReference type="SUPFAM" id="SSF57667">
    <property type="entry name" value="beta-beta-alpha zinc fingers"/>
    <property type="match status" value="1"/>
</dbReference>
<evidence type="ECO:0000256" key="1">
    <source>
        <dbReference type="ARBA" id="ARBA00004123"/>
    </source>
</evidence>
<dbReference type="Pfam" id="PF00096">
    <property type="entry name" value="zf-C2H2"/>
    <property type="match status" value="1"/>
</dbReference>
<keyword evidence="10" id="KW-1185">Reference proteome</keyword>
<feature type="domain" description="C2H2-type" evidence="8">
    <location>
        <begin position="20"/>
        <end position="47"/>
    </location>
</feature>
<evidence type="ECO:0000313" key="9">
    <source>
        <dbReference type="Ensembl" id="ENSPNAP00000026038.2"/>
    </source>
</evidence>
<sequence length="759" mass="85960">MIYHLDRHNQVGQESVLRPFICKECGRSFRERSTLHKHMQIHQARRERLMQEIKGLNESRDDGPDGQLQCPQCAFETSCPKTFVHHTKTHEQDKRYYSCEEHDYPSVSELDVEAHQRTAHEGRFLKVFDTFFCKICTFRTKNVSVLRKHLELVHKQPLYDYDLQSHNLTADNHIKPVLDPDRLTDQTKDDISPPLSLKPKSLRDKQNGWRGAGLSMRSNGTADLYVRDKGTQKSCKGLSSSLIKWSFGSLANNLSPSSLRCDKPSKLSVPTERMDVTTGLPYVEEDNQGYESPVSEQKTKHLSSFDMHLTTKTAISSKTAHLNQDTATASKDPSESGGLVEPAVKQKSPSKRKMSIPYHNAPKNTLIFPKCEPVSPEWQDTDPLEESDYDDANDANESNDANYHDTTANLLDGSENGHSPYFADRFFRQGFSLKEDSCDSANHSEHDDYMEGDEICTLIVKEESIESAVSEDNPELEFPDHNLSDSCTSYRVSPVFEMDRKSCPYCPAVFESGVGLSNHVRGHLHRLGLSYDARHMLSPEQVASQDRQPRIRRRAPSMNRRTRKDKPESQTEHTCPLCLGWFDTKTGLSNHVRGHLKRIGKPITGVSKSPLCILTELLQDENEHQKILHSLQAKPHLSRPFISQKFAGSEGLFLTPTGVPVKVQHQWPSSELRSEDGEKKKKSEEISVMNETSSSTLIELLKRKRLDPELEEVKGQAARTRYVVPSSRSADSEDLPPQDLSSSCSRGEERTVSHLGWVI</sequence>
<reference evidence="9" key="3">
    <citation type="submission" date="2025-09" db="UniProtKB">
        <authorList>
            <consortium name="Ensembl"/>
        </authorList>
    </citation>
    <scope>IDENTIFICATION</scope>
</reference>
<comment type="subcellular location">
    <subcellularLocation>
        <location evidence="1">Nucleus</location>
    </subcellularLocation>
</comment>
<feature type="compositionally biased region" description="Basic residues" evidence="7">
    <location>
        <begin position="550"/>
        <end position="564"/>
    </location>
</feature>
<feature type="compositionally biased region" description="Basic and acidic residues" evidence="7">
    <location>
        <begin position="672"/>
        <end position="685"/>
    </location>
</feature>
<reference evidence="9 10" key="1">
    <citation type="submission" date="2020-10" db="EMBL/GenBank/DDBJ databases">
        <title>Pygocentrus nattereri (red-bellied piranha) genome, fPygNat1, primary haplotype.</title>
        <authorList>
            <person name="Myers G."/>
            <person name="Meyer A."/>
            <person name="Karagic N."/>
            <person name="Pippel M."/>
            <person name="Winkler S."/>
            <person name="Tracey A."/>
            <person name="Wood J."/>
            <person name="Formenti G."/>
            <person name="Howe K."/>
            <person name="Fedrigo O."/>
            <person name="Jarvis E.D."/>
        </authorList>
    </citation>
    <scope>NUCLEOTIDE SEQUENCE [LARGE SCALE GENOMIC DNA]</scope>
</reference>
<feature type="compositionally biased region" description="Basic and acidic residues" evidence="7">
    <location>
        <begin position="178"/>
        <end position="191"/>
    </location>
</feature>
<protein>
    <submittedName>
        <fullName evidence="9">Zinc finger protein 644b</fullName>
    </submittedName>
</protein>
<dbReference type="AlphaFoldDB" id="A0A3B4DRE0"/>
<evidence type="ECO:0000259" key="8">
    <source>
        <dbReference type="PROSITE" id="PS50157"/>
    </source>
</evidence>
<dbReference type="PROSITE" id="PS50157">
    <property type="entry name" value="ZINC_FINGER_C2H2_2"/>
    <property type="match status" value="1"/>
</dbReference>